<evidence type="ECO:0000256" key="1">
    <source>
        <dbReference type="ARBA" id="ARBA00022552"/>
    </source>
</evidence>
<sequence length="221" mass="24980">MIKKKKPINRLKEKVKTAKKRKASSTRWLQRQLNDPYVKQAQSEGRRSRAAFKLIEIDKKFKLLKAKQIVLDLGAAPGSWTEVIVERTRGRVMGVDKLPMDAIDGAELLQFDLMDQESFEELKNIIDGKVDLVLSDMASETTGHKSTDHIRTQGLAELAADYAVNFLNPGGAFCSKVFHGGAHDTLLKLLKENFTEIKHYKPPASRKESPENYVIAKNFKK</sequence>
<evidence type="ECO:0000256" key="4">
    <source>
        <dbReference type="ARBA" id="ARBA00022691"/>
    </source>
</evidence>
<name>A0A382B817_9ZZZZ</name>
<dbReference type="PIRSF" id="PIRSF005461">
    <property type="entry name" value="23S_rRNA_mtase"/>
    <property type="match status" value="1"/>
</dbReference>
<organism evidence="7">
    <name type="scientific">marine metagenome</name>
    <dbReference type="NCBI Taxonomy" id="408172"/>
    <lineage>
        <taxon>unclassified sequences</taxon>
        <taxon>metagenomes</taxon>
        <taxon>ecological metagenomes</taxon>
    </lineage>
</organism>
<evidence type="ECO:0000313" key="7">
    <source>
        <dbReference type="EMBL" id="SVB09839.1"/>
    </source>
</evidence>
<dbReference type="PANTHER" id="PTHR10920:SF18">
    <property type="entry name" value="RRNA METHYLTRANSFERASE 2, MITOCHONDRIAL"/>
    <property type="match status" value="1"/>
</dbReference>
<feature type="domain" description="Ribosomal RNA methyltransferase FtsJ" evidence="6">
    <location>
        <begin position="47"/>
        <end position="219"/>
    </location>
</feature>
<dbReference type="GO" id="GO:0008650">
    <property type="term" value="F:rRNA (uridine-2'-O-)-methyltransferase activity"/>
    <property type="evidence" value="ECO:0007669"/>
    <property type="project" value="TreeGrafter"/>
</dbReference>
<dbReference type="Pfam" id="PF01728">
    <property type="entry name" value="FtsJ"/>
    <property type="match status" value="1"/>
</dbReference>
<dbReference type="InterPro" id="IPR050082">
    <property type="entry name" value="RNA_methyltr_RlmE"/>
</dbReference>
<keyword evidence="2" id="KW-0489">Methyltransferase</keyword>
<dbReference type="PANTHER" id="PTHR10920">
    <property type="entry name" value="RIBOSOMAL RNA METHYLTRANSFERASE"/>
    <property type="match status" value="1"/>
</dbReference>
<dbReference type="Gene3D" id="3.40.50.150">
    <property type="entry name" value="Vaccinia Virus protein VP39"/>
    <property type="match status" value="1"/>
</dbReference>
<feature type="region of interest" description="Disordered" evidence="5">
    <location>
        <begin position="1"/>
        <end position="26"/>
    </location>
</feature>
<keyword evidence="3" id="KW-0808">Transferase</keyword>
<evidence type="ECO:0000256" key="3">
    <source>
        <dbReference type="ARBA" id="ARBA00022679"/>
    </source>
</evidence>
<accession>A0A382B817</accession>
<keyword evidence="1" id="KW-0698">rRNA processing</keyword>
<reference evidence="7" key="1">
    <citation type="submission" date="2018-05" db="EMBL/GenBank/DDBJ databases">
        <authorList>
            <person name="Lanie J.A."/>
            <person name="Ng W.-L."/>
            <person name="Kazmierczak K.M."/>
            <person name="Andrzejewski T.M."/>
            <person name="Davidsen T.M."/>
            <person name="Wayne K.J."/>
            <person name="Tettelin H."/>
            <person name="Glass J.I."/>
            <person name="Rusch D."/>
            <person name="Podicherti R."/>
            <person name="Tsui H.-C.T."/>
            <person name="Winkler M.E."/>
        </authorList>
    </citation>
    <scope>NUCLEOTIDE SEQUENCE</scope>
</reference>
<evidence type="ECO:0000256" key="5">
    <source>
        <dbReference type="SAM" id="MobiDB-lite"/>
    </source>
</evidence>
<dbReference type="InterPro" id="IPR002877">
    <property type="entry name" value="RNA_MeTrfase_FtsJ_dom"/>
</dbReference>
<dbReference type="InterPro" id="IPR015507">
    <property type="entry name" value="rRNA-MeTfrase_E"/>
</dbReference>
<evidence type="ECO:0000259" key="6">
    <source>
        <dbReference type="Pfam" id="PF01728"/>
    </source>
</evidence>
<dbReference type="HAMAP" id="MF_01547">
    <property type="entry name" value="RNA_methyltr_E"/>
    <property type="match status" value="1"/>
</dbReference>
<dbReference type="InterPro" id="IPR029063">
    <property type="entry name" value="SAM-dependent_MTases_sf"/>
</dbReference>
<proteinExistence type="inferred from homology"/>
<gene>
    <name evidence="7" type="ORF">METZ01_LOCUS162693</name>
</gene>
<dbReference type="AlphaFoldDB" id="A0A382B817"/>
<evidence type="ECO:0000256" key="2">
    <source>
        <dbReference type="ARBA" id="ARBA00022603"/>
    </source>
</evidence>
<dbReference type="SUPFAM" id="SSF53335">
    <property type="entry name" value="S-adenosyl-L-methionine-dependent methyltransferases"/>
    <property type="match status" value="1"/>
</dbReference>
<dbReference type="EMBL" id="UINC01028592">
    <property type="protein sequence ID" value="SVB09839.1"/>
    <property type="molecule type" value="Genomic_DNA"/>
</dbReference>
<protein>
    <recommendedName>
        <fullName evidence="6">Ribosomal RNA methyltransferase FtsJ domain-containing protein</fullName>
    </recommendedName>
</protein>
<keyword evidence="4" id="KW-0949">S-adenosyl-L-methionine</keyword>